<dbReference type="GO" id="GO:0097157">
    <property type="term" value="F:pre-mRNA intronic binding"/>
    <property type="evidence" value="ECO:0007669"/>
    <property type="project" value="TreeGrafter"/>
</dbReference>
<dbReference type="InParanoid" id="A0A1X2HEA2"/>
<reference evidence="3 4" key="1">
    <citation type="submission" date="2016-07" db="EMBL/GenBank/DDBJ databases">
        <title>Pervasive Adenine N6-methylation of Active Genes in Fungi.</title>
        <authorList>
            <consortium name="DOE Joint Genome Institute"/>
            <person name="Mondo S.J."/>
            <person name="Dannebaum R.O."/>
            <person name="Kuo R.C."/>
            <person name="Labutti K."/>
            <person name="Haridas S."/>
            <person name="Kuo A."/>
            <person name="Salamov A."/>
            <person name="Ahrendt S.R."/>
            <person name="Lipzen A."/>
            <person name="Sullivan W."/>
            <person name="Andreopoulos W.B."/>
            <person name="Clum A."/>
            <person name="Lindquist E."/>
            <person name="Daum C."/>
            <person name="Ramamoorthy G.K."/>
            <person name="Gryganskyi A."/>
            <person name="Culley D."/>
            <person name="Magnuson J.K."/>
            <person name="James T.Y."/>
            <person name="O'Malley M.A."/>
            <person name="Stajich J.E."/>
            <person name="Spatafora J.W."/>
            <person name="Visel A."/>
            <person name="Grigoriev I.V."/>
        </authorList>
    </citation>
    <scope>NUCLEOTIDE SEQUENCE [LARGE SCALE GENOMIC DNA]</scope>
    <source>
        <strain evidence="3 4">NRRL 2496</strain>
    </source>
</reference>
<dbReference type="GO" id="GO:0005689">
    <property type="term" value="C:U12-type spliceosomal complex"/>
    <property type="evidence" value="ECO:0007669"/>
    <property type="project" value="TreeGrafter"/>
</dbReference>
<dbReference type="PANTHER" id="PTHR16105:SF0">
    <property type="entry name" value="RNA-BINDING REGION-CONTAINING PROTEIN 3"/>
    <property type="match status" value="1"/>
</dbReference>
<name>A0A1X2HEA2_SYNRA</name>
<dbReference type="OrthoDB" id="277802at2759"/>
<dbReference type="InterPro" id="IPR045164">
    <property type="entry name" value="RBM41/RNPC3"/>
</dbReference>
<accession>A0A1X2HEA2</accession>
<dbReference type="PANTHER" id="PTHR16105">
    <property type="entry name" value="RNA-BINDING REGION-CONTAINING PROTEIN 3"/>
    <property type="match status" value="1"/>
</dbReference>
<evidence type="ECO:0000256" key="1">
    <source>
        <dbReference type="ARBA" id="ARBA00022884"/>
    </source>
</evidence>
<proteinExistence type="predicted"/>
<keyword evidence="4" id="KW-1185">Reference proteome</keyword>
<evidence type="ECO:0000313" key="3">
    <source>
        <dbReference type="EMBL" id="ORY97283.1"/>
    </source>
</evidence>
<gene>
    <name evidence="3" type="ORF">BCR43DRAFT_513711</name>
</gene>
<dbReference type="GO" id="GO:0000398">
    <property type="term" value="P:mRNA splicing, via spliceosome"/>
    <property type="evidence" value="ECO:0007669"/>
    <property type="project" value="TreeGrafter"/>
</dbReference>
<dbReference type="GO" id="GO:0030626">
    <property type="term" value="F:U12 snRNA binding"/>
    <property type="evidence" value="ECO:0007669"/>
    <property type="project" value="TreeGrafter"/>
</dbReference>
<feature type="compositionally biased region" description="Acidic residues" evidence="2">
    <location>
        <begin position="207"/>
        <end position="219"/>
    </location>
</feature>
<dbReference type="EMBL" id="MCGN01000004">
    <property type="protein sequence ID" value="ORY97283.1"/>
    <property type="molecule type" value="Genomic_DNA"/>
</dbReference>
<feature type="compositionally biased region" description="Basic and acidic residues" evidence="2">
    <location>
        <begin position="220"/>
        <end position="242"/>
    </location>
</feature>
<feature type="compositionally biased region" description="Basic residues" evidence="2">
    <location>
        <begin position="245"/>
        <end position="254"/>
    </location>
</feature>
<dbReference type="OMA" id="PSKANTC"/>
<sequence>MQPLEDSTTTLVVKRVPPSKANTCYFQQHHGASAVRFMQSPAMKGTAFVDFPTRLAASNAFEQLKKARMRVEYAKPDPQQPQQGGRQPPQQLPSFRPQPQPEAKPEPPRQFTLSGPLKPPKENEGIPIAPHLGIPYPSDPQLRYRYPDPNPEILANITHAIASVPRLYVQVLHLMNKMNLPPPFVPVQSSSIPEAMQPKKRKRDDLLASDESELESDEEEKQRQEEQEKARKRLLEAREQQKKAVLMKHKKAKE</sequence>
<comment type="caution">
    <text evidence="3">The sequence shown here is derived from an EMBL/GenBank/DDBJ whole genome shotgun (WGS) entry which is preliminary data.</text>
</comment>
<dbReference type="Proteomes" id="UP000242180">
    <property type="component" value="Unassembled WGS sequence"/>
</dbReference>
<evidence type="ECO:0000313" key="4">
    <source>
        <dbReference type="Proteomes" id="UP000242180"/>
    </source>
</evidence>
<protein>
    <recommendedName>
        <fullName evidence="5">RRM domain-containing protein</fullName>
    </recommendedName>
</protein>
<evidence type="ECO:0000256" key="2">
    <source>
        <dbReference type="SAM" id="MobiDB-lite"/>
    </source>
</evidence>
<dbReference type="STRING" id="13706.A0A1X2HEA2"/>
<keyword evidence="1" id="KW-0694">RNA-binding</keyword>
<dbReference type="InterPro" id="IPR035979">
    <property type="entry name" value="RBD_domain_sf"/>
</dbReference>
<feature type="region of interest" description="Disordered" evidence="2">
    <location>
        <begin position="75"/>
        <end position="134"/>
    </location>
</feature>
<dbReference type="SUPFAM" id="SSF54928">
    <property type="entry name" value="RNA-binding domain, RBD"/>
    <property type="match status" value="1"/>
</dbReference>
<feature type="compositionally biased region" description="Low complexity" evidence="2">
    <location>
        <begin position="76"/>
        <end position="93"/>
    </location>
</feature>
<feature type="region of interest" description="Disordered" evidence="2">
    <location>
        <begin position="188"/>
        <end position="254"/>
    </location>
</feature>
<dbReference type="Gene3D" id="3.30.70.330">
    <property type="match status" value="1"/>
</dbReference>
<dbReference type="AlphaFoldDB" id="A0A1X2HEA2"/>
<dbReference type="InterPro" id="IPR012677">
    <property type="entry name" value="Nucleotide-bd_a/b_plait_sf"/>
</dbReference>
<evidence type="ECO:0008006" key="5">
    <source>
        <dbReference type="Google" id="ProtNLM"/>
    </source>
</evidence>
<organism evidence="3 4">
    <name type="scientific">Syncephalastrum racemosum</name>
    <name type="common">Filamentous fungus</name>
    <dbReference type="NCBI Taxonomy" id="13706"/>
    <lineage>
        <taxon>Eukaryota</taxon>
        <taxon>Fungi</taxon>
        <taxon>Fungi incertae sedis</taxon>
        <taxon>Mucoromycota</taxon>
        <taxon>Mucoromycotina</taxon>
        <taxon>Mucoromycetes</taxon>
        <taxon>Mucorales</taxon>
        <taxon>Syncephalastraceae</taxon>
        <taxon>Syncephalastrum</taxon>
    </lineage>
</organism>